<dbReference type="Pfam" id="PF12836">
    <property type="entry name" value="HHH_3"/>
    <property type="match status" value="1"/>
</dbReference>
<dbReference type="Gene3D" id="1.10.150.320">
    <property type="entry name" value="Photosystem II 12 kDa extrinsic protein"/>
    <property type="match status" value="1"/>
</dbReference>
<accession>A0A839V9U8</accession>
<keyword evidence="2" id="KW-1185">Reference proteome</keyword>
<organism evidence="1 2">
    <name type="scientific">Halomonas cerina</name>
    <dbReference type="NCBI Taxonomy" id="447424"/>
    <lineage>
        <taxon>Bacteria</taxon>
        <taxon>Pseudomonadati</taxon>
        <taxon>Pseudomonadota</taxon>
        <taxon>Gammaproteobacteria</taxon>
        <taxon>Oceanospirillales</taxon>
        <taxon>Halomonadaceae</taxon>
        <taxon>Halomonas</taxon>
    </lineage>
</organism>
<reference evidence="1 2" key="1">
    <citation type="submission" date="2020-08" db="EMBL/GenBank/DDBJ databases">
        <title>Genomic Encyclopedia of Type Strains, Phase III (KMG-III): the genomes of soil and plant-associated and newly described type strains.</title>
        <authorList>
            <person name="Whitman W."/>
        </authorList>
    </citation>
    <scope>NUCLEOTIDE SEQUENCE [LARGE SCALE GENOMIC DNA]</scope>
    <source>
        <strain evidence="1 2">CECT 7282</strain>
    </source>
</reference>
<evidence type="ECO:0000313" key="1">
    <source>
        <dbReference type="EMBL" id="MBB3192413.1"/>
    </source>
</evidence>
<dbReference type="GO" id="GO:0003677">
    <property type="term" value="F:DNA binding"/>
    <property type="evidence" value="ECO:0007669"/>
    <property type="project" value="UniProtKB-KW"/>
</dbReference>
<dbReference type="EMBL" id="JACHXP010000028">
    <property type="protein sequence ID" value="MBB3192413.1"/>
    <property type="molecule type" value="Genomic_DNA"/>
</dbReference>
<dbReference type="RefSeq" id="WP_183328003.1">
    <property type="nucleotide sequence ID" value="NZ_JACHXP010000028.1"/>
</dbReference>
<sequence length="67" mass="7291">MASQARDCIDLNSASVERLDELPHVGPARAEDIVRGRPWASPDELTRIGGIGSGRFEDIQESGLLCR</sequence>
<dbReference type="AlphaFoldDB" id="A0A839V9U8"/>
<protein>
    <submittedName>
        <fullName evidence="1">DNA uptake protein ComE-like DNA-binding protein</fullName>
    </submittedName>
</protein>
<evidence type="ECO:0000313" key="2">
    <source>
        <dbReference type="Proteomes" id="UP000547614"/>
    </source>
</evidence>
<comment type="caution">
    <text evidence="1">The sequence shown here is derived from an EMBL/GenBank/DDBJ whole genome shotgun (WGS) entry which is preliminary data.</text>
</comment>
<name>A0A839V9U8_9GAMM</name>
<dbReference type="SUPFAM" id="SSF81585">
    <property type="entry name" value="PsbU/PolX domain-like"/>
    <property type="match status" value="1"/>
</dbReference>
<keyword evidence="1" id="KW-0238">DNA-binding</keyword>
<proteinExistence type="predicted"/>
<dbReference type="Proteomes" id="UP000547614">
    <property type="component" value="Unassembled WGS sequence"/>
</dbReference>
<gene>
    <name evidence="1" type="ORF">FHR94_003701</name>
</gene>